<evidence type="ECO:0000313" key="3">
    <source>
        <dbReference type="Proteomes" id="UP000246722"/>
    </source>
</evidence>
<proteinExistence type="predicted"/>
<dbReference type="OrthoDB" id="5122951at2"/>
<dbReference type="RefSeq" id="WP_110125697.1">
    <property type="nucleotide sequence ID" value="NZ_QHLY01000005.1"/>
</dbReference>
<gene>
    <name evidence="2" type="ORF">CTB96_04535</name>
</gene>
<protein>
    <submittedName>
        <fullName evidence="2">Uncharacterized protein</fullName>
    </submittedName>
</protein>
<accession>A0A318A4P6</accession>
<dbReference type="Proteomes" id="UP000246722">
    <property type="component" value="Unassembled WGS sequence"/>
</dbReference>
<organism evidence="2 3">
    <name type="scientific">Cryobacterium arcticum</name>
    <dbReference type="NCBI Taxonomy" id="670052"/>
    <lineage>
        <taxon>Bacteria</taxon>
        <taxon>Bacillati</taxon>
        <taxon>Actinomycetota</taxon>
        <taxon>Actinomycetes</taxon>
        <taxon>Micrococcales</taxon>
        <taxon>Microbacteriaceae</taxon>
        <taxon>Cryobacterium</taxon>
    </lineage>
</organism>
<dbReference type="AlphaFoldDB" id="A0A318A4P6"/>
<reference evidence="2 3" key="1">
    <citation type="submission" date="2018-05" db="EMBL/GenBank/DDBJ databases">
        <title>Genetic diversity of glacier-inhabiting Cryobacterium bacteria in China and description of Cryobacterium mengkeensis sp. nov. and Arthrobacter glacialis sp. nov.</title>
        <authorList>
            <person name="Liu Q."/>
            <person name="Xin Y.-H."/>
        </authorList>
    </citation>
    <scope>NUCLEOTIDE SEQUENCE [LARGE SCALE GENOMIC DNA]</scope>
    <source>
        <strain evidence="2 3">SK-1</strain>
    </source>
</reference>
<sequence>MTQLVSAVAAAALGVRPRQVSVNLADAEGRLDLTVRVPLRVLPPEWAAAADAGDEPNDPARTEPAQRQIRSRVAELSGSEIGRVTVRLTQARIHLPGRTP</sequence>
<name>A0A318A4P6_9MICO</name>
<dbReference type="EMBL" id="QHLY01000005">
    <property type="protein sequence ID" value="PXA72170.1"/>
    <property type="molecule type" value="Genomic_DNA"/>
</dbReference>
<feature type="region of interest" description="Disordered" evidence="1">
    <location>
        <begin position="48"/>
        <end position="67"/>
    </location>
</feature>
<comment type="caution">
    <text evidence="2">The sequence shown here is derived from an EMBL/GenBank/DDBJ whole genome shotgun (WGS) entry which is preliminary data.</text>
</comment>
<keyword evidence="3" id="KW-1185">Reference proteome</keyword>
<evidence type="ECO:0000256" key="1">
    <source>
        <dbReference type="SAM" id="MobiDB-lite"/>
    </source>
</evidence>
<evidence type="ECO:0000313" key="2">
    <source>
        <dbReference type="EMBL" id="PXA72170.1"/>
    </source>
</evidence>